<protein>
    <recommendedName>
        <fullName evidence="3">HTH arsR-type domain-containing protein</fullName>
    </recommendedName>
</protein>
<dbReference type="EMBL" id="MHJG01000003">
    <property type="protein sequence ID" value="OGY64427.1"/>
    <property type="molecule type" value="Genomic_DNA"/>
</dbReference>
<dbReference type="SUPFAM" id="SSF46785">
    <property type="entry name" value="Winged helix' DNA-binding domain"/>
    <property type="match status" value="1"/>
</dbReference>
<evidence type="ECO:0008006" key="3">
    <source>
        <dbReference type="Google" id="ProtNLM"/>
    </source>
</evidence>
<gene>
    <name evidence="1" type="ORF">A3B92_02760</name>
</gene>
<dbReference type="AlphaFoldDB" id="A0A1G1ZKR2"/>
<dbReference type="InterPro" id="IPR036390">
    <property type="entry name" value="WH_DNA-bd_sf"/>
</dbReference>
<comment type="caution">
    <text evidence="1">The sequence shown here is derived from an EMBL/GenBank/DDBJ whole genome shotgun (WGS) entry which is preliminary data.</text>
</comment>
<organism evidence="1 2">
    <name type="scientific">Candidatus Harrisonbacteria bacterium RIFCSPHIGHO2_02_FULL_42_16</name>
    <dbReference type="NCBI Taxonomy" id="1798404"/>
    <lineage>
        <taxon>Bacteria</taxon>
        <taxon>Candidatus Harrisoniibacteriota</taxon>
    </lineage>
</organism>
<evidence type="ECO:0000313" key="2">
    <source>
        <dbReference type="Proteomes" id="UP000177960"/>
    </source>
</evidence>
<reference evidence="1 2" key="1">
    <citation type="journal article" date="2016" name="Nat. Commun.">
        <title>Thousands of microbial genomes shed light on interconnected biogeochemical processes in an aquifer system.</title>
        <authorList>
            <person name="Anantharaman K."/>
            <person name="Brown C.T."/>
            <person name="Hug L.A."/>
            <person name="Sharon I."/>
            <person name="Castelle C.J."/>
            <person name="Probst A.J."/>
            <person name="Thomas B.C."/>
            <person name="Singh A."/>
            <person name="Wilkins M.J."/>
            <person name="Karaoz U."/>
            <person name="Brodie E.L."/>
            <person name="Williams K.H."/>
            <person name="Hubbard S.S."/>
            <person name="Banfield J.F."/>
        </authorList>
    </citation>
    <scope>NUCLEOTIDE SEQUENCE [LARGE SCALE GENOMIC DNA]</scope>
</reference>
<evidence type="ECO:0000313" key="1">
    <source>
        <dbReference type="EMBL" id="OGY64427.1"/>
    </source>
</evidence>
<accession>A0A1G1ZKR2</accession>
<proteinExistence type="predicted"/>
<sequence>MKRNYNREKENVVPRLFTEKEYQSSKKEQRLRKLLKNGRSVLEEAKKIKKMLGNENCLYILTALQRKPMRFSQIQKLFIFDPVQLDSNLEFLSKEFWIIAHVVPAKGKFLAVWRVSKRGKMILTLLGMKCGLFKPLSE</sequence>
<name>A0A1G1ZKR2_9BACT</name>
<dbReference type="Proteomes" id="UP000177960">
    <property type="component" value="Unassembled WGS sequence"/>
</dbReference>